<evidence type="ECO:0000256" key="5">
    <source>
        <dbReference type="ARBA" id="ARBA00023136"/>
    </source>
</evidence>
<evidence type="ECO:0000256" key="6">
    <source>
        <dbReference type="SAM" id="Phobius"/>
    </source>
</evidence>
<dbReference type="PANTHER" id="PTHR43124">
    <property type="entry name" value="PURINE EFFLUX PUMP PBUE"/>
    <property type="match status" value="1"/>
</dbReference>
<dbReference type="GO" id="GO:0005886">
    <property type="term" value="C:plasma membrane"/>
    <property type="evidence" value="ECO:0007669"/>
    <property type="project" value="UniProtKB-SubCell"/>
</dbReference>
<keyword evidence="9" id="KW-1185">Reference proteome</keyword>
<name>A0A839QVJ5_9MICO</name>
<feature type="transmembrane region" description="Helical" evidence="6">
    <location>
        <begin position="284"/>
        <end position="302"/>
    </location>
</feature>
<feature type="transmembrane region" description="Helical" evidence="6">
    <location>
        <begin position="177"/>
        <end position="199"/>
    </location>
</feature>
<dbReference type="Pfam" id="PF07690">
    <property type="entry name" value="MFS_1"/>
    <property type="match status" value="1"/>
</dbReference>
<feature type="transmembrane region" description="Helical" evidence="6">
    <location>
        <begin position="369"/>
        <end position="390"/>
    </location>
</feature>
<dbReference type="SUPFAM" id="SSF103473">
    <property type="entry name" value="MFS general substrate transporter"/>
    <property type="match status" value="1"/>
</dbReference>
<dbReference type="EMBL" id="JACHWP010000001">
    <property type="protein sequence ID" value="MBB3022800.1"/>
    <property type="molecule type" value="Genomic_DNA"/>
</dbReference>
<feature type="transmembrane region" description="Helical" evidence="6">
    <location>
        <begin position="18"/>
        <end position="35"/>
    </location>
</feature>
<dbReference type="InterPro" id="IPR011701">
    <property type="entry name" value="MFS"/>
</dbReference>
<comment type="caution">
    <text evidence="8">The sequence shown here is derived from an EMBL/GenBank/DDBJ whole genome shotgun (WGS) entry which is preliminary data.</text>
</comment>
<evidence type="ECO:0000256" key="2">
    <source>
        <dbReference type="ARBA" id="ARBA00022475"/>
    </source>
</evidence>
<dbReference type="Proteomes" id="UP000568050">
    <property type="component" value="Unassembled WGS sequence"/>
</dbReference>
<feature type="transmembrane region" description="Helical" evidence="6">
    <location>
        <begin position="342"/>
        <end position="363"/>
    </location>
</feature>
<keyword evidence="5 6" id="KW-0472">Membrane</keyword>
<evidence type="ECO:0000259" key="7">
    <source>
        <dbReference type="PROSITE" id="PS50850"/>
    </source>
</evidence>
<evidence type="ECO:0000256" key="4">
    <source>
        <dbReference type="ARBA" id="ARBA00022989"/>
    </source>
</evidence>
<dbReference type="CDD" id="cd17324">
    <property type="entry name" value="MFS_NepI_like"/>
    <property type="match status" value="1"/>
</dbReference>
<keyword evidence="3 6" id="KW-0812">Transmembrane</keyword>
<feature type="transmembrane region" description="Helical" evidence="6">
    <location>
        <begin position="86"/>
        <end position="104"/>
    </location>
</feature>
<accession>A0A839QVJ5</accession>
<dbReference type="GO" id="GO:0022857">
    <property type="term" value="F:transmembrane transporter activity"/>
    <property type="evidence" value="ECO:0007669"/>
    <property type="project" value="InterPro"/>
</dbReference>
<feature type="transmembrane region" description="Helical" evidence="6">
    <location>
        <begin position="144"/>
        <end position="165"/>
    </location>
</feature>
<dbReference type="InterPro" id="IPR020846">
    <property type="entry name" value="MFS_dom"/>
</dbReference>
<dbReference type="RefSeq" id="WP_183375117.1">
    <property type="nucleotide sequence ID" value="NZ_CBCSFZ010000022.1"/>
</dbReference>
<feature type="transmembrane region" description="Helical" evidence="6">
    <location>
        <begin position="308"/>
        <end position="330"/>
    </location>
</feature>
<keyword evidence="2" id="KW-1003">Cell membrane</keyword>
<keyword evidence="4 6" id="KW-1133">Transmembrane helix</keyword>
<sequence>MHSEQANEHGTQHPSAPLWGRVVLLGFGIFTLVTLEQLPIGLLPLMTSDLHATDGAIGLAVTLPGILAAVIALILPGITRGIDRRLILVASLAAVVLSTVGSALAPSTGVLMASRILTGFAIGMYWPVMPQVALAHVPRRHSAAALSIAFAGVGSAVLLGIPLSTWLGTTVGWRESFLLVGGIAAVVGVLQLLVLRPVHSQAAETVRSTLRALSIPTVKYGFLLACTAVTAQFISYSYVTRILEQLGGVRIEHISAFLLAYGVVGLLGNFAGGAALHRSPWGSVCLLVGGMIAALTLMVTIVHDPVTALIATIVWGAFAGMLSVTVQGFVLSGAGKREDAAVAINSSAFNGAIAMGALIGGILVDRSGIIAALTASLALLAVSAGILAAFRLRQPTREGADGAPSPTTAPEGGTA</sequence>
<feature type="transmembrane region" description="Helical" evidence="6">
    <location>
        <begin position="251"/>
        <end position="272"/>
    </location>
</feature>
<dbReference type="PANTHER" id="PTHR43124:SF3">
    <property type="entry name" value="CHLORAMPHENICOL EFFLUX PUMP RV0191"/>
    <property type="match status" value="1"/>
</dbReference>
<evidence type="ECO:0000256" key="1">
    <source>
        <dbReference type="ARBA" id="ARBA00004651"/>
    </source>
</evidence>
<feature type="transmembrane region" description="Helical" evidence="6">
    <location>
        <begin position="116"/>
        <end position="137"/>
    </location>
</feature>
<evidence type="ECO:0000256" key="3">
    <source>
        <dbReference type="ARBA" id="ARBA00022692"/>
    </source>
</evidence>
<reference evidence="8 9" key="1">
    <citation type="submission" date="2020-08" db="EMBL/GenBank/DDBJ databases">
        <title>Sequencing the genomes of 1000 actinobacteria strains.</title>
        <authorList>
            <person name="Klenk H.-P."/>
        </authorList>
    </citation>
    <scope>NUCLEOTIDE SEQUENCE [LARGE SCALE GENOMIC DNA]</scope>
    <source>
        <strain evidence="8 9">DSM 23040</strain>
    </source>
</reference>
<feature type="transmembrane region" description="Helical" evidence="6">
    <location>
        <begin position="220"/>
        <end position="239"/>
    </location>
</feature>
<evidence type="ECO:0000313" key="8">
    <source>
        <dbReference type="EMBL" id="MBB3022800.1"/>
    </source>
</evidence>
<feature type="domain" description="Major facilitator superfamily (MFS) profile" evidence="7">
    <location>
        <begin position="21"/>
        <end position="393"/>
    </location>
</feature>
<organism evidence="8 9">
    <name type="scientific">Helcobacillus massiliensis</name>
    <dbReference type="NCBI Taxonomy" id="521392"/>
    <lineage>
        <taxon>Bacteria</taxon>
        <taxon>Bacillati</taxon>
        <taxon>Actinomycetota</taxon>
        <taxon>Actinomycetes</taxon>
        <taxon>Micrococcales</taxon>
        <taxon>Dermabacteraceae</taxon>
        <taxon>Helcobacillus</taxon>
    </lineage>
</organism>
<gene>
    <name evidence="8" type="ORF">FHX50_001048</name>
</gene>
<dbReference type="InterPro" id="IPR050189">
    <property type="entry name" value="MFS_Efflux_Transporters"/>
</dbReference>
<comment type="subcellular location">
    <subcellularLocation>
        <location evidence="1">Cell membrane</location>
        <topology evidence="1">Multi-pass membrane protein</topology>
    </subcellularLocation>
</comment>
<dbReference type="Gene3D" id="1.20.1250.20">
    <property type="entry name" value="MFS general substrate transporter like domains"/>
    <property type="match status" value="1"/>
</dbReference>
<protein>
    <submittedName>
        <fullName evidence="8">Putative MFS family arabinose efflux permease</fullName>
    </submittedName>
</protein>
<feature type="transmembrane region" description="Helical" evidence="6">
    <location>
        <begin position="55"/>
        <end position="74"/>
    </location>
</feature>
<evidence type="ECO:0000313" key="9">
    <source>
        <dbReference type="Proteomes" id="UP000568050"/>
    </source>
</evidence>
<dbReference type="InterPro" id="IPR036259">
    <property type="entry name" value="MFS_trans_sf"/>
</dbReference>
<proteinExistence type="predicted"/>
<dbReference type="AlphaFoldDB" id="A0A839QVJ5"/>
<dbReference type="PROSITE" id="PS50850">
    <property type="entry name" value="MFS"/>
    <property type="match status" value="1"/>
</dbReference>